<dbReference type="RefSeq" id="WP_006626854.1">
    <property type="nucleotide sequence ID" value="NZ_ADFR01000003.1"/>
</dbReference>
<feature type="domain" description="SseB protein C-terminal" evidence="2">
    <location>
        <begin position="156"/>
        <end position="255"/>
    </location>
</feature>
<protein>
    <recommendedName>
        <fullName evidence="5">SseB protein C-terminal domain-containing protein</fullName>
    </recommendedName>
</protein>
<dbReference type="STRING" id="679192.HMPREF9013_0104"/>
<dbReference type="Proteomes" id="UP000005017">
    <property type="component" value="Unassembled WGS sequence"/>
</dbReference>
<evidence type="ECO:0000259" key="1">
    <source>
        <dbReference type="Pfam" id="PF07179"/>
    </source>
</evidence>
<reference evidence="4" key="1">
    <citation type="submission" date="2009-12" db="EMBL/GenBank/DDBJ databases">
        <title>Sequence of Clostridiales genomosp. BVAB3 str. UPII9-5.</title>
        <authorList>
            <person name="Madupu R."/>
            <person name="Durkin A.S."/>
            <person name="Torralba M."/>
            <person name="Methe B."/>
            <person name="Sutton G.G."/>
            <person name="Strausberg R.L."/>
            <person name="Nelson K.E."/>
        </authorList>
    </citation>
    <scope>NUCLEOTIDE SEQUENCE [LARGE SCALE GENOMIC DNA]</scope>
    <source>
        <strain evidence="4">W1219</strain>
    </source>
</reference>
<name>D2MN83_9FIRM</name>
<evidence type="ECO:0008006" key="5">
    <source>
        <dbReference type="Google" id="ProtNLM"/>
    </source>
</evidence>
<dbReference type="InterPro" id="IPR027945">
    <property type="entry name" value="SseB_C"/>
</dbReference>
<gene>
    <name evidence="3" type="ORF">HMPREF9013_0104</name>
</gene>
<evidence type="ECO:0000313" key="4">
    <source>
        <dbReference type="Proteomes" id="UP000005017"/>
    </source>
</evidence>
<organism evidence="3 4">
    <name type="scientific">Bulleidia extructa W1219</name>
    <dbReference type="NCBI Taxonomy" id="679192"/>
    <lineage>
        <taxon>Bacteria</taxon>
        <taxon>Bacillati</taxon>
        <taxon>Bacillota</taxon>
        <taxon>Erysipelotrichia</taxon>
        <taxon>Erysipelotrichales</taxon>
        <taxon>Erysipelotrichaceae</taxon>
        <taxon>Bulleidia</taxon>
    </lineage>
</organism>
<proteinExistence type="predicted"/>
<dbReference type="OrthoDB" id="1639333at2"/>
<accession>D2MN83</accession>
<dbReference type="InterPro" id="IPR009839">
    <property type="entry name" value="SseB_N"/>
</dbReference>
<comment type="caution">
    <text evidence="3">The sequence shown here is derived from an EMBL/GenBank/DDBJ whole genome shotgun (WGS) entry which is preliminary data.</text>
</comment>
<evidence type="ECO:0000313" key="3">
    <source>
        <dbReference type="EMBL" id="EFC05905.1"/>
    </source>
</evidence>
<evidence type="ECO:0000259" key="2">
    <source>
        <dbReference type="Pfam" id="PF14581"/>
    </source>
</evidence>
<dbReference type="EMBL" id="ADFR01000003">
    <property type="protein sequence ID" value="EFC05905.1"/>
    <property type="molecule type" value="Genomic_DNA"/>
</dbReference>
<dbReference type="Pfam" id="PF14581">
    <property type="entry name" value="SseB_C"/>
    <property type="match status" value="1"/>
</dbReference>
<keyword evidence="4" id="KW-1185">Reference proteome</keyword>
<dbReference type="AlphaFoldDB" id="D2MN83"/>
<feature type="domain" description="SseB protein N-terminal" evidence="1">
    <location>
        <begin position="19"/>
        <end position="138"/>
    </location>
</feature>
<sequence>MSKKLMKNLNVKPVKNLELRSAINELKLGSTPERQLKFIQALEKAQLIAPTKFEMAFTKKHIPSVKSDYINFYLINTNDGETFFPVFTDLESAGKFQLTQANEPLPKMVIQTLTQYDKLLSDPNTKAVGIIINPGVDNMVTPAALIHQLLHPSDPEEMEIQINEPSIYPTQLVNQMYEWSKERRNIQRVWLKQKLGNSQVSFYFVLDVDEQKEDLLKEFCTKALEYSKKIPCEAVFYTPTLKEEVIKESIPFFDRSLEF</sequence>
<dbReference type="eggNOG" id="ENOG5031R80">
    <property type="taxonomic scope" value="Bacteria"/>
</dbReference>
<dbReference type="Pfam" id="PF07179">
    <property type="entry name" value="SseB"/>
    <property type="match status" value="1"/>
</dbReference>